<dbReference type="EMBL" id="BARW01000773">
    <property type="protein sequence ID" value="GAI69232.1"/>
    <property type="molecule type" value="Genomic_DNA"/>
</dbReference>
<protein>
    <submittedName>
        <fullName evidence="1">Uncharacterized protein</fullName>
    </submittedName>
</protein>
<accession>X1QL43</accession>
<comment type="caution">
    <text evidence="1">The sequence shown here is derived from an EMBL/GenBank/DDBJ whole genome shotgun (WGS) entry which is preliminary data.</text>
</comment>
<dbReference type="AlphaFoldDB" id="X1QL43"/>
<gene>
    <name evidence="1" type="ORF">S12H4_02933</name>
</gene>
<sequence length="128" mass="13913">MNIIELLAIARKVDNYENDPVAGLKVLWTSTTVFQATCPAGKRWFLLGGYIDRDVAATCVVRIRDSAANFLRSLSDAAASTVRIPLIENEFAQTGIFILDPGDYVHVYFGVAQGAAAFASCQVLEVDI</sequence>
<organism evidence="1">
    <name type="scientific">marine sediment metagenome</name>
    <dbReference type="NCBI Taxonomy" id="412755"/>
    <lineage>
        <taxon>unclassified sequences</taxon>
        <taxon>metagenomes</taxon>
        <taxon>ecological metagenomes</taxon>
    </lineage>
</organism>
<proteinExistence type="predicted"/>
<evidence type="ECO:0000313" key="1">
    <source>
        <dbReference type="EMBL" id="GAI69232.1"/>
    </source>
</evidence>
<name>X1QL43_9ZZZZ</name>
<reference evidence="1" key="1">
    <citation type="journal article" date="2014" name="Front. Microbiol.">
        <title>High frequency of phylogenetically diverse reductive dehalogenase-homologous genes in deep subseafloor sedimentary metagenomes.</title>
        <authorList>
            <person name="Kawai M."/>
            <person name="Futagami T."/>
            <person name="Toyoda A."/>
            <person name="Takaki Y."/>
            <person name="Nishi S."/>
            <person name="Hori S."/>
            <person name="Arai W."/>
            <person name="Tsubouchi T."/>
            <person name="Morono Y."/>
            <person name="Uchiyama I."/>
            <person name="Ito T."/>
            <person name="Fujiyama A."/>
            <person name="Inagaki F."/>
            <person name="Takami H."/>
        </authorList>
    </citation>
    <scope>NUCLEOTIDE SEQUENCE</scope>
    <source>
        <strain evidence="1">Expedition CK06-06</strain>
    </source>
</reference>